<dbReference type="AlphaFoldDB" id="A0A0G0LMV6"/>
<dbReference type="Gene3D" id="3.30.700.10">
    <property type="entry name" value="Glycoprotein, Type 4 Pilin"/>
    <property type="match status" value="1"/>
</dbReference>
<organism evidence="1 2">
    <name type="scientific">Berkelbacteria bacterium GW2011_GWA2_38_9</name>
    <dbReference type="NCBI Taxonomy" id="1618334"/>
    <lineage>
        <taxon>Bacteria</taxon>
        <taxon>Candidatus Berkelbacteria</taxon>
    </lineage>
</organism>
<accession>A0A0G0LMV6</accession>
<dbReference type="SUPFAM" id="SSF54523">
    <property type="entry name" value="Pili subunits"/>
    <property type="match status" value="1"/>
</dbReference>
<protein>
    <submittedName>
        <fullName evidence="1">Uncharacterized protein</fullName>
    </submittedName>
</protein>
<dbReference type="InterPro" id="IPR045584">
    <property type="entry name" value="Pilin-like"/>
</dbReference>
<evidence type="ECO:0000313" key="1">
    <source>
        <dbReference type="EMBL" id="KKQ89315.1"/>
    </source>
</evidence>
<sequence length="161" mass="17664">MIIRFKAFTIIELMAVLFIIGILIASLTPSAARMYQETRLNRRASEAAAYFRQARQLAVTEQTTYGVAVYLTLNKFELVHHTTNPTPPPDYTDVVKSDFDVEDPLTIESTSLSDGELLTFNNIGNPSKSADVALVDTYGKNRVICINAAGSISLKVGTTCN</sequence>
<dbReference type="InterPro" id="IPR012902">
    <property type="entry name" value="N_methyl_site"/>
</dbReference>
<dbReference type="NCBIfam" id="TIGR02532">
    <property type="entry name" value="IV_pilin_GFxxxE"/>
    <property type="match status" value="1"/>
</dbReference>
<gene>
    <name evidence="1" type="ORF">UT11_C0029G0009</name>
</gene>
<reference evidence="1 2" key="1">
    <citation type="journal article" date="2015" name="Nature">
        <title>rRNA introns, odd ribosomes, and small enigmatic genomes across a large radiation of phyla.</title>
        <authorList>
            <person name="Brown C.T."/>
            <person name="Hug L.A."/>
            <person name="Thomas B.C."/>
            <person name="Sharon I."/>
            <person name="Castelle C.J."/>
            <person name="Singh A."/>
            <person name="Wilkins M.J."/>
            <person name="Williams K.H."/>
            <person name="Banfield J.F."/>
        </authorList>
    </citation>
    <scope>NUCLEOTIDE SEQUENCE [LARGE SCALE GENOMIC DNA]</scope>
</reference>
<dbReference type="EMBL" id="LBVO01000029">
    <property type="protein sequence ID" value="KKQ89315.1"/>
    <property type="molecule type" value="Genomic_DNA"/>
</dbReference>
<evidence type="ECO:0000313" key="2">
    <source>
        <dbReference type="Proteomes" id="UP000033934"/>
    </source>
</evidence>
<dbReference type="Pfam" id="PF07963">
    <property type="entry name" value="N_methyl"/>
    <property type="match status" value="1"/>
</dbReference>
<comment type="caution">
    <text evidence="1">The sequence shown here is derived from an EMBL/GenBank/DDBJ whole genome shotgun (WGS) entry which is preliminary data.</text>
</comment>
<dbReference type="Proteomes" id="UP000033934">
    <property type="component" value="Unassembled WGS sequence"/>
</dbReference>
<name>A0A0G0LMV6_9BACT</name>
<proteinExistence type="predicted"/>